<organism evidence="1 2">
    <name type="scientific">Empedobacter tilapiae</name>
    <dbReference type="NCBI Taxonomy" id="2491114"/>
    <lineage>
        <taxon>Bacteria</taxon>
        <taxon>Pseudomonadati</taxon>
        <taxon>Bacteroidota</taxon>
        <taxon>Flavobacteriia</taxon>
        <taxon>Flavobacteriales</taxon>
        <taxon>Weeksellaceae</taxon>
        <taxon>Empedobacter</taxon>
    </lineage>
</organism>
<sequence length="92" mass="11314">MKKLYYKRYFEEDRVEHSENWGACIYYFETNEDGDVLRQIEVYENGKILKYNNELIEDEFGFLADQPLIFNEFEKFSIIKTEFESQWQKCII</sequence>
<protein>
    <submittedName>
        <fullName evidence="1">Uncharacterized protein</fullName>
    </submittedName>
</protein>
<dbReference type="RefSeq" id="WP_135836939.1">
    <property type="nucleotide sequence ID" value="NZ_SRPE01000016.1"/>
</dbReference>
<gene>
    <name evidence="1" type="ORF">E4J94_16810</name>
</gene>
<accession>A0A4Z1BMU0</accession>
<evidence type="ECO:0000313" key="2">
    <source>
        <dbReference type="Proteomes" id="UP000297998"/>
    </source>
</evidence>
<comment type="caution">
    <text evidence="1">The sequence shown here is derived from an EMBL/GenBank/DDBJ whole genome shotgun (WGS) entry which is preliminary data.</text>
</comment>
<proteinExistence type="predicted"/>
<evidence type="ECO:0000313" key="1">
    <source>
        <dbReference type="EMBL" id="TGN21951.1"/>
    </source>
</evidence>
<name>A0A4Z1BMU0_9FLAO</name>
<reference evidence="1 2" key="1">
    <citation type="submission" date="2019-03" db="EMBL/GenBank/DDBJ databases">
        <title>Empedobacter tilapiae sp. nov., isolated from an intestine of Nile tilapia Oreochromis niloticus.</title>
        <authorList>
            <person name="Kim Y.-O."/>
            <person name="Yoon J.-H."/>
        </authorList>
    </citation>
    <scope>NUCLEOTIDE SEQUENCE [LARGE SCALE GENOMIC DNA]</scope>
    <source>
        <strain evidence="1 2">MRS2</strain>
    </source>
</reference>
<dbReference type="OrthoDB" id="1365577at2"/>
<dbReference type="Proteomes" id="UP000297998">
    <property type="component" value="Unassembled WGS sequence"/>
</dbReference>
<dbReference type="EMBL" id="SRPE01000016">
    <property type="protein sequence ID" value="TGN21951.1"/>
    <property type="molecule type" value="Genomic_DNA"/>
</dbReference>
<keyword evidence="2" id="KW-1185">Reference proteome</keyword>
<dbReference type="AlphaFoldDB" id="A0A4Z1BMU0"/>